<feature type="signal peptide" evidence="2">
    <location>
        <begin position="1"/>
        <end position="21"/>
    </location>
</feature>
<feature type="compositionally biased region" description="Low complexity" evidence="1">
    <location>
        <begin position="289"/>
        <end position="300"/>
    </location>
</feature>
<feature type="chain" id="PRO_5036961588" description="Type II secretion system protein GspC N-terminal domain-containing protein" evidence="2">
    <location>
        <begin position="22"/>
        <end position="313"/>
    </location>
</feature>
<name>A0A951PNZ3_9CYAN</name>
<feature type="compositionally biased region" description="Low complexity" evidence="1">
    <location>
        <begin position="43"/>
        <end position="56"/>
    </location>
</feature>
<reference evidence="3" key="2">
    <citation type="journal article" date="2022" name="Microbiol. Resour. Announc.">
        <title>Metagenome Sequencing to Explore Phylogenomics of Terrestrial Cyanobacteria.</title>
        <authorList>
            <person name="Ward R.D."/>
            <person name="Stajich J.E."/>
            <person name="Johansen J.R."/>
            <person name="Huntemann M."/>
            <person name="Clum A."/>
            <person name="Foster B."/>
            <person name="Foster B."/>
            <person name="Roux S."/>
            <person name="Palaniappan K."/>
            <person name="Varghese N."/>
            <person name="Mukherjee S."/>
            <person name="Reddy T.B.K."/>
            <person name="Daum C."/>
            <person name="Copeland A."/>
            <person name="Chen I.A."/>
            <person name="Ivanova N.N."/>
            <person name="Kyrpides N.C."/>
            <person name="Shapiro N."/>
            <person name="Eloe-Fadrosh E.A."/>
            <person name="Pietrasiak N."/>
        </authorList>
    </citation>
    <scope>NUCLEOTIDE SEQUENCE</scope>
    <source>
        <strain evidence="3">CPER-KK1</strain>
    </source>
</reference>
<sequence>MRKASLFVLVGVALFIGGCPAGNEGEDVSEITPSPSPVRRQRTAQPSPSPAATPFANPVAPRQPGSAPAVTGLVPSLPAEVRIGQIPKGRTDPFAVVPVQPQVEVTQTGQGRGGSTARPVPVLPQLPRPGGGGNTGTNQPRTSGGGTARGGTTASRGNVVPRTTRPAPRTPATSRPTATPGRPNNANGNPILPPPPPTLPGLVPELPPLPEPEIARAIAVTGVVQAGGRTNAIVQVPNEPTSRYVQAGQRLANGQVLVKRIELNRGPTPVVILEQYGIEVGRAVGEAPVEAAEGAGSPSAALPPPPPVVRPNV</sequence>
<reference evidence="3" key="1">
    <citation type="submission" date="2021-05" db="EMBL/GenBank/DDBJ databases">
        <authorList>
            <person name="Pietrasiak N."/>
            <person name="Ward R."/>
            <person name="Stajich J.E."/>
            <person name="Kurbessoian T."/>
        </authorList>
    </citation>
    <scope>NUCLEOTIDE SEQUENCE</scope>
    <source>
        <strain evidence="3">CPER-KK1</strain>
    </source>
</reference>
<gene>
    <name evidence="3" type="ORF">KME25_21910</name>
</gene>
<protein>
    <recommendedName>
        <fullName evidence="5">Type II secretion system protein GspC N-terminal domain-containing protein</fullName>
    </recommendedName>
</protein>
<feature type="region of interest" description="Disordered" evidence="1">
    <location>
        <begin position="105"/>
        <end position="205"/>
    </location>
</feature>
<dbReference type="Proteomes" id="UP000753908">
    <property type="component" value="Unassembled WGS sequence"/>
</dbReference>
<comment type="caution">
    <text evidence="3">The sequence shown here is derived from an EMBL/GenBank/DDBJ whole genome shotgun (WGS) entry which is preliminary data.</text>
</comment>
<evidence type="ECO:0000313" key="3">
    <source>
        <dbReference type="EMBL" id="MBW4547072.1"/>
    </source>
</evidence>
<proteinExistence type="predicted"/>
<feature type="region of interest" description="Disordered" evidence="1">
    <location>
        <begin position="289"/>
        <end position="313"/>
    </location>
</feature>
<feature type="compositionally biased region" description="Low complexity" evidence="1">
    <location>
        <begin position="150"/>
        <end position="183"/>
    </location>
</feature>
<evidence type="ECO:0008006" key="5">
    <source>
        <dbReference type="Google" id="ProtNLM"/>
    </source>
</evidence>
<dbReference type="PROSITE" id="PS51257">
    <property type="entry name" value="PROKAR_LIPOPROTEIN"/>
    <property type="match status" value="1"/>
</dbReference>
<evidence type="ECO:0000313" key="4">
    <source>
        <dbReference type="Proteomes" id="UP000753908"/>
    </source>
</evidence>
<keyword evidence="2" id="KW-0732">Signal</keyword>
<organism evidence="3 4">
    <name type="scientific">Symplocastrum torsivum CPER-KK1</name>
    <dbReference type="NCBI Taxonomy" id="450513"/>
    <lineage>
        <taxon>Bacteria</taxon>
        <taxon>Bacillati</taxon>
        <taxon>Cyanobacteriota</taxon>
        <taxon>Cyanophyceae</taxon>
        <taxon>Oscillatoriophycideae</taxon>
        <taxon>Oscillatoriales</taxon>
        <taxon>Microcoleaceae</taxon>
        <taxon>Symplocastrum</taxon>
    </lineage>
</organism>
<feature type="region of interest" description="Disordered" evidence="1">
    <location>
        <begin position="23"/>
        <end position="71"/>
    </location>
</feature>
<accession>A0A951PNZ3</accession>
<dbReference type="EMBL" id="JAHHIF010000034">
    <property type="protein sequence ID" value="MBW4547072.1"/>
    <property type="molecule type" value="Genomic_DNA"/>
</dbReference>
<evidence type="ECO:0000256" key="1">
    <source>
        <dbReference type="SAM" id="MobiDB-lite"/>
    </source>
</evidence>
<feature type="compositionally biased region" description="Pro residues" evidence="1">
    <location>
        <begin position="301"/>
        <end position="313"/>
    </location>
</feature>
<evidence type="ECO:0000256" key="2">
    <source>
        <dbReference type="SAM" id="SignalP"/>
    </source>
</evidence>
<dbReference type="AlphaFoldDB" id="A0A951PNZ3"/>
<feature type="compositionally biased region" description="Pro residues" evidence="1">
    <location>
        <begin position="191"/>
        <end position="205"/>
    </location>
</feature>